<accession>A0A7C8I4A0</accession>
<dbReference type="SUPFAM" id="SSF56281">
    <property type="entry name" value="Metallo-hydrolase/oxidoreductase"/>
    <property type="match status" value="1"/>
</dbReference>
<dbReference type="InterPro" id="IPR041712">
    <property type="entry name" value="DHPS-like_MBL-fold"/>
</dbReference>
<protein>
    <submittedName>
        <fullName evidence="1">Metallo-beta-lactamase superfamily protein</fullName>
    </submittedName>
</protein>
<dbReference type="OrthoDB" id="1470350at2759"/>
<comment type="caution">
    <text evidence="1">The sequence shown here is derived from an EMBL/GenBank/DDBJ whole genome shotgun (WGS) entry which is preliminary data.</text>
</comment>
<dbReference type="PANTHER" id="PTHR13754:SF13">
    <property type="entry name" value="METALLO-BETA-LACTAMASE SUPERFAMILY PROTEIN (AFU_ORTHOLOGUE AFUA_3G07630)"/>
    <property type="match status" value="1"/>
</dbReference>
<organism evidence="1 2">
    <name type="scientific">Massariosphaeria phaeospora</name>
    <dbReference type="NCBI Taxonomy" id="100035"/>
    <lineage>
        <taxon>Eukaryota</taxon>
        <taxon>Fungi</taxon>
        <taxon>Dikarya</taxon>
        <taxon>Ascomycota</taxon>
        <taxon>Pezizomycotina</taxon>
        <taxon>Dothideomycetes</taxon>
        <taxon>Pleosporomycetidae</taxon>
        <taxon>Pleosporales</taxon>
        <taxon>Pleosporales incertae sedis</taxon>
        <taxon>Massariosphaeria</taxon>
    </lineage>
</organism>
<dbReference type="AlphaFoldDB" id="A0A7C8I4A0"/>
<dbReference type="Gene3D" id="3.60.15.10">
    <property type="entry name" value="Ribonuclease Z/Hydroxyacylglutathione hydrolase-like"/>
    <property type="match status" value="1"/>
</dbReference>
<dbReference type="EMBL" id="JAADJZ010000043">
    <property type="protein sequence ID" value="KAF2864650.1"/>
    <property type="molecule type" value="Genomic_DNA"/>
</dbReference>
<dbReference type="GO" id="GO:0016740">
    <property type="term" value="F:transferase activity"/>
    <property type="evidence" value="ECO:0007669"/>
    <property type="project" value="TreeGrafter"/>
</dbReference>
<proteinExistence type="predicted"/>
<name>A0A7C8I4A0_9PLEO</name>
<dbReference type="InterPro" id="IPR052926">
    <property type="entry name" value="Metallo-beta-lactamase_dom"/>
</dbReference>
<dbReference type="CDD" id="cd07713">
    <property type="entry name" value="DHPS-like_MBL-fold"/>
    <property type="match status" value="1"/>
</dbReference>
<keyword evidence="2" id="KW-1185">Reference proteome</keyword>
<reference evidence="1 2" key="1">
    <citation type="submission" date="2020-01" db="EMBL/GenBank/DDBJ databases">
        <authorList>
            <consortium name="DOE Joint Genome Institute"/>
            <person name="Haridas S."/>
            <person name="Albert R."/>
            <person name="Binder M."/>
            <person name="Bloem J."/>
            <person name="Labutti K."/>
            <person name="Salamov A."/>
            <person name="Andreopoulos B."/>
            <person name="Baker S.E."/>
            <person name="Barry K."/>
            <person name="Bills G."/>
            <person name="Bluhm B.H."/>
            <person name="Cannon C."/>
            <person name="Castanera R."/>
            <person name="Culley D.E."/>
            <person name="Daum C."/>
            <person name="Ezra D."/>
            <person name="Gonzalez J.B."/>
            <person name="Henrissat B."/>
            <person name="Kuo A."/>
            <person name="Liang C."/>
            <person name="Lipzen A."/>
            <person name="Lutzoni F."/>
            <person name="Magnuson J."/>
            <person name="Mondo S."/>
            <person name="Nolan M."/>
            <person name="Ohm R."/>
            <person name="Pangilinan J."/>
            <person name="Park H.-J.H."/>
            <person name="Ramirez L."/>
            <person name="Alfaro M."/>
            <person name="Sun H."/>
            <person name="Tritt A."/>
            <person name="Yoshinaga Y."/>
            <person name="Zwiers L.-H.L."/>
            <person name="Turgeon B.G."/>
            <person name="Goodwin S.B."/>
            <person name="Spatafora J.W."/>
            <person name="Crous P.W."/>
            <person name="Grigoriev I.V."/>
        </authorList>
    </citation>
    <scope>NUCLEOTIDE SEQUENCE [LARGE SCALE GENOMIC DNA]</scope>
    <source>
        <strain evidence="1 2">CBS 611.86</strain>
    </source>
</reference>
<dbReference type="PANTHER" id="PTHR13754">
    <property type="entry name" value="METALLO-BETA-LACTAMASE SUPERFAMILY PROTEIN"/>
    <property type="match status" value="1"/>
</dbReference>
<dbReference type="Proteomes" id="UP000481861">
    <property type="component" value="Unassembled WGS sequence"/>
</dbReference>
<sequence length="346" mass="36995">MLLPLDSLEILTVVDNEVDPISPAPSCVSASGRLGDVGFTKGKDVAGERGGGEGVVKEISMEQLCCGAHGLSLVITGTRNNKARTLLFDTGPTESIWSANASRLTPPLRYISHIHLSHWHRDHSGGILAALRAITSAKSSVSYSKTTVDLHPSRPTYRGVSTSMGVLSLEADPTFQEIEDAGGKVEKLDAAHEILESYFLVSGEIPRVTEYEHGIKGGVRFEEGSGDGEGKWMTDELILDERFVVCHVKDKGLVLFTGCSHAGVVNVAKHALTLTSDSVPLYAIVGGYHLADALASQISATVRDLKELGVKVLLAGHCTGWRAKFEIEKEMPGVLVPSFVGIKTVI</sequence>
<dbReference type="InterPro" id="IPR036866">
    <property type="entry name" value="RibonucZ/Hydroxyglut_hydro"/>
</dbReference>
<evidence type="ECO:0000313" key="1">
    <source>
        <dbReference type="EMBL" id="KAF2864650.1"/>
    </source>
</evidence>
<gene>
    <name evidence="1" type="ORF">BDV95DRAFT_588709</name>
</gene>
<evidence type="ECO:0000313" key="2">
    <source>
        <dbReference type="Proteomes" id="UP000481861"/>
    </source>
</evidence>